<accession>A0A645FN57</accession>
<name>A0A645FN57_9ZZZZ</name>
<organism evidence="1">
    <name type="scientific">bioreactor metagenome</name>
    <dbReference type="NCBI Taxonomy" id="1076179"/>
    <lineage>
        <taxon>unclassified sequences</taxon>
        <taxon>metagenomes</taxon>
        <taxon>ecological metagenomes</taxon>
    </lineage>
</organism>
<gene>
    <name evidence="1" type="ORF">SDC9_162098</name>
</gene>
<protein>
    <submittedName>
        <fullName evidence="1">Uncharacterized protein</fullName>
    </submittedName>
</protein>
<evidence type="ECO:0000313" key="1">
    <source>
        <dbReference type="EMBL" id="MPN14769.1"/>
    </source>
</evidence>
<proteinExistence type="predicted"/>
<comment type="caution">
    <text evidence="1">The sequence shown here is derived from an EMBL/GenBank/DDBJ whole genome shotgun (WGS) entry which is preliminary data.</text>
</comment>
<dbReference type="AlphaFoldDB" id="A0A645FN57"/>
<sequence length="180" mass="19930">MQLVEHRHVAVEVVVDDNPEIPRFIVPGGKRFQVGPDRITELLIVTGIAGDFLRDNPVIVLRARAEAAQVYAVDLVVCYHHSFEEGSHPLQAGTVGTVFHPASRRNMGKPHNGHLVASRILQVRDGTHHLRCRCLEAYIGEQGTVVGCHRFIHHLGLVPGVGLSFGCVSKYIIDRVERID</sequence>
<reference evidence="1" key="1">
    <citation type="submission" date="2019-08" db="EMBL/GenBank/DDBJ databases">
        <authorList>
            <person name="Kucharzyk K."/>
            <person name="Murdoch R.W."/>
            <person name="Higgins S."/>
            <person name="Loffler F."/>
        </authorList>
    </citation>
    <scope>NUCLEOTIDE SEQUENCE</scope>
</reference>
<dbReference type="EMBL" id="VSSQ01061434">
    <property type="protein sequence ID" value="MPN14769.1"/>
    <property type="molecule type" value="Genomic_DNA"/>
</dbReference>